<dbReference type="AlphaFoldDB" id="A0A7M7G583"/>
<dbReference type="GO" id="GO:0005730">
    <property type="term" value="C:nucleolus"/>
    <property type="evidence" value="ECO:0007669"/>
    <property type="project" value="UniProtKB-SubCell"/>
</dbReference>
<comment type="subunit">
    <text evidence="7">Monomer and homodimer.</text>
</comment>
<comment type="similarity">
    <text evidence="2 7">Belongs to the C1D family.</text>
</comment>
<keyword evidence="4 7" id="KW-0698">rRNA processing</keyword>
<dbReference type="GO" id="GO:0000178">
    <property type="term" value="C:exosome (RNase complex)"/>
    <property type="evidence" value="ECO:0007669"/>
    <property type="project" value="TreeGrafter"/>
</dbReference>
<feature type="region of interest" description="Disordered" evidence="8">
    <location>
        <begin position="126"/>
        <end position="147"/>
    </location>
</feature>
<evidence type="ECO:0000256" key="3">
    <source>
        <dbReference type="ARBA" id="ARBA00015212"/>
    </source>
</evidence>
<dbReference type="Proteomes" id="UP000002358">
    <property type="component" value="Chromosome 2"/>
</dbReference>
<keyword evidence="6 7" id="KW-0539">Nucleus</keyword>
<name>A0A7M7G583_NASVI</name>
<dbReference type="GO" id="GO:0010468">
    <property type="term" value="P:regulation of gene expression"/>
    <property type="evidence" value="ECO:0007669"/>
    <property type="project" value="TreeGrafter"/>
</dbReference>
<keyword evidence="7" id="KW-0238">DNA-binding</keyword>
<keyword evidence="7" id="KW-0963">Cytoplasm</keyword>
<dbReference type="GO" id="GO:0003677">
    <property type="term" value="F:DNA binding"/>
    <property type="evidence" value="ECO:0007669"/>
    <property type="project" value="UniProtKB-KW"/>
</dbReference>
<evidence type="ECO:0000256" key="6">
    <source>
        <dbReference type="ARBA" id="ARBA00023242"/>
    </source>
</evidence>
<keyword evidence="5 7" id="KW-0694">RNA-binding</keyword>
<dbReference type="EnsemblMetazoa" id="XM_001599945">
    <property type="protein sequence ID" value="XP_001599995"/>
    <property type="gene ID" value="LOC100116653"/>
</dbReference>
<evidence type="ECO:0000256" key="5">
    <source>
        <dbReference type="ARBA" id="ARBA00022884"/>
    </source>
</evidence>
<dbReference type="PANTHER" id="PTHR15341:SF3">
    <property type="entry name" value="NUCLEAR NUCLEIC ACID-BINDING PROTEIN C1D"/>
    <property type="match status" value="1"/>
</dbReference>
<dbReference type="FunCoup" id="A0A7M7G583">
    <property type="interactions" value="222"/>
</dbReference>
<dbReference type="InterPro" id="IPR011082">
    <property type="entry name" value="Exosome-assoc_fac/DNA_repair"/>
</dbReference>
<evidence type="ECO:0000256" key="2">
    <source>
        <dbReference type="ARBA" id="ARBA00009154"/>
    </source>
</evidence>
<accession>A0A7M7G583</accession>
<dbReference type="OrthoDB" id="1421013at2759"/>
<dbReference type="GO" id="GO:0000460">
    <property type="term" value="P:maturation of 5.8S rRNA"/>
    <property type="evidence" value="ECO:0007669"/>
    <property type="project" value="TreeGrafter"/>
</dbReference>
<dbReference type="OMA" id="KLMSMPR"/>
<dbReference type="SMR" id="A0A7M7G583"/>
<dbReference type="KEGG" id="nvi:100116653"/>
<evidence type="ECO:0000313" key="10">
    <source>
        <dbReference type="Proteomes" id="UP000002358"/>
    </source>
</evidence>
<sequence length="147" mass="17415">MDVDFKELSNDQDIVNRLTQFTKSIDQIQEVLKFAEEPGLYDKLCNEEKIKFNLLMSFSLNSLFWMYMRAEGIDPTKHQIKSENERLKQSMIRAKQIHDRNTIMPRINRDAAQRFVRSGLWVPVQRAEENSNENTNDQTEENWEGES</sequence>
<evidence type="ECO:0000256" key="7">
    <source>
        <dbReference type="RuleBase" id="RU368003"/>
    </source>
</evidence>
<protein>
    <recommendedName>
        <fullName evidence="3 7">Nuclear nucleic acid-binding protein C1D</fullName>
    </recommendedName>
</protein>
<evidence type="ECO:0000256" key="4">
    <source>
        <dbReference type="ARBA" id="ARBA00022552"/>
    </source>
</evidence>
<dbReference type="Pfam" id="PF04000">
    <property type="entry name" value="Sas10_Utp3"/>
    <property type="match status" value="1"/>
</dbReference>
<dbReference type="InterPro" id="IPR007146">
    <property type="entry name" value="Sas10/Utp3/C1D"/>
</dbReference>
<comment type="function">
    <text evidence="7">Plays a role in the recruitment of the exosome to pre-rRNA to mediate the 3'-5' end processing of the 5.8S rRNA.</text>
</comment>
<dbReference type="InParanoid" id="A0A7M7G583"/>
<evidence type="ECO:0000256" key="8">
    <source>
        <dbReference type="SAM" id="MobiDB-lite"/>
    </source>
</evidence>
<organism evidence="9 10">
    <name type="scientific">Nasonia vitripennis</name>
    <name type="common">Parasitic wasp</name>
    <dbReference type="NCBI Taxonomy" id="7425"/>
    <lineage>
        <taxon>Eukaryota</taxon>
        <taxon>Metazoa</taxon>
        <taxon>Ecdysozoa</taxon>
        <taxon>Arthropoda</taxon>
        <taxon>Hexapoda</taxon>
        <taxon>Insecta</taxon>
        <taxon>Pterygota</taxon>
        <taxon>Neoptera</taxon>
        <taxon>Endopterygota</taxon>
        <taxon>Hymenoptera</taxon>
        <taxon>Apocrita</taxon>
        <taxon>Proctotrupomorpha</taxon>
        <taxon>Chalcidoidea</taxon>
        <taxon>Pteromalidae</taxon>
        <taxon>Pteromalinae</taxon>
        <taxon>Nasonia</taxon>
    </lineage>
</organism>
<evidence type="ECO:0000313" key="9">
    <source>
        <dbReference type="EnsemblMetazoa" id="XP_001599995"/>
    </source>
</evidence>
<proteinExistence type="inferred from homology"/>
<gene>
    <name evidence="9" type="primary">100116653</name>
</gene>
<reference evidence="9" key="1">
    <citation type="submission" date="2021-01" db="UniProtKB">
        <authorList>
            <consortium name="EnsemblMetazoa"/>
        </authorList>
    </citation>
    <scope>IDENTIFICATION</scope>
</reference>
<dbReference type="GO" id="GO:0003723">
    <property type="term" value="F:RNA binding"/>
    <property type="evidence" value="ECO:0007669"/>
    <property type="project" value="UniProtKB-UniRule"/>
</dbReference>
<feature type="compositionally biased region" description="Acidic residues" evidence="8">
    <location>
        <begin position="138"/>
        <end position="147"/>
    </location>
</feature>
<keyword evidence="10" id="KW-1185">Reference proteome</keyword>
<dbReference type="PANTHER" id="PTHR15341">
    <property type="entry name" value="SUN-COR STEROID HORMONE RECEPTOR CO-REPRESSOR"/>
    <property type="match status" value="1"/>
</dbReference>
<evidence type="ECO:0000256" key="1">
    <source>
        <dbReference type="ARBA" id="ARBA00004123"/>
    </source>
</evidence>
<comment type="subcellular location">
    <subcellularLocation>
        <location evidence="7">Cytoplasm</location>
    </subcellularLocation>
    <subcellularLocation>
        <location evidence="7">Nucleus</location>
        <location evidence="7">Nucleolus</location>
    </subcellularLocation>
    <subcellularLocation>
        <location evidence="1 7">Nucleus</location>
    </subcellularLocation>
</comment>
<dbReference type="GO" id="GO:0005737">
    <property type="term" value="C:cytoplasm"/>
    <property type="evidence" value="ECO:0007669"/>
    <property type="project" value="UniProtKB-SubCell"/>
</dbReference>